<dbReference type="InterPro" id="IPR008493">
    <property type="entry name" value="Hikeshi-like_N"/>
</dbReference>
<gene>
    <name evidence="4" type="ORF">FFLO_03260</name>
</gene>
<evidence type="ECO:0000259" key="3">
    <source>
        <dbReference type="Pfam" id="PF21057"/>
    </source>
</evidence>
<dbReference type="InterPro" id="IPR048364">
    <property type="entry name" value="Hikeshi-like_C"/>
</dbReference>
<dbReference type="InterPro" id="IPR031318">
    <property type="entry name" value="OPI10"/>
</dbReference>
<protein>
    <recommendedName>
        <fullName evidence="6">Hikeshi-like domain-containing protein</fullName>
    </recommendedName>
</protein>
<dbReference type="Proteomes" id="UP000812966">
    <property type="component" value="Unassembled WGS sequence"/>
</dbReference>
<comment type="similarity">
    <text evidence="1">Belongs to the OPI10 family.</text>
</comment>
<evidence type="ECO:0000313" key="5">
    <source>
        <dbReference type="Proteomes" id="UP000812966"/>
    </source>
</evidence>
<name>A0A8K0JL37_9TREE</name>
<dbReference type="GO" id="GO:0061608">
    <property type="term" value="F:nuclear import signal receptor activity"/>
    <property type="evidence" value="ECO:0007669"/>
    <property type="project" value="TreeGrafter"/>
</dbReference>
<evidence type="ECO:0000259" key="2">
    <source>
        <dbReference type="Pfam" id="PF05603"/>
    </source>
</evidence>
<dbReference type="EMBL" id="JABELV010000058">
    <property type="protein sequence ID" value="KAG7544381.1"/>
    <property type="molecule type" value="Genomic_DNA"/>
</dbReference>
<organism evidence="4 5">
    <name type="scientific">Filobasidium floriforme</name>
    <dbReference type="NCBI Taxonomy" id="5210"/>
    <lineage>
        <taxon>Eukaryota</taxon>
        <taxon>Fungi</taxon>
        <taxon>Dikarya</taxon>
        <taxon>Basidiomycota</taxon>
        <taxon>Agaricomycotina</taxon>
        <taxon>Tremellomycetes</taxon>
        <taxon>Filobasidiales</taxon>
        <taxon>Filobasidiaceae</taxon>
        <taxon>Filobasidium</taxon>
    </lineage>
</organism>
<accession>A0A8K0JL37</accession>
<dbReference type="GO" id="GO:0006606">
    <property type="term" value="P:protein import into nucleus"/>
    <property type="evidence" value="ECO:0007669"/>
    <property type="project" value="TreeGrafter"/>
</dbReference>
<dbReference type="PANTHER" id="PTHR12925:SF0">
    <property type="entry name" value="PROTEIN HIKESHI"/>
    <property type="match status" value="1"/>
</dbReference>
<dbReference type="Pfam" id="PF05603">
    <property type="entry name" value="Hikeshi-like_N"/>
    <property type="match status" value="1"/>
</dbReference>
<evidence type="ECO:0000313" key="4">
    <source>
        <dbReference type="EMBL" id="KAG7544381.1"/>
    </source>
</evidence>
<dbReference type="AlphaFoldDB" id="A0A8K0JL37"/>
<keyword evidence="5" id="KW-1185">Reference proteome</keyword>
<dbReference type="GO" id="GO:0005829">
    <property type="term" value="C:cytosol"/>
    <property type="evidence" value="ECO:0007669"/>
    <property type="project" value="TreeGrafter"/>
</dbReference>
<proteinExistence type="inferred from homology"/>
<evidence type="ECO:0000256" key="1">
    <source>
        <dbReference type="ARBA" id="ARBA00006623"/>
    </source>
</evidence>
<dbReference type="PANTHER" id="PTHR12925">
    <property type="entry name" value="HIKESHI FAMILY MEMBER"/>
    <property type="match status" value="1"/>
</dbReference>
<feature type="domain" description="Hikeshi-like N-terminal" evidence="2">
    <location>
        <begin position="5"/>
        <end position="117"/>
    </location>
</feature>
<feature type="domain" description="Hikeshi-like C-terminal" evidence="3">
    <location>
        <begin position="154"/>
        <end position="210"/>
    </location>
</feature>
<reference evidence="4" key="1">
    <citation type="submission" date="2020-04" db="EMBL/GenBank/DDBJ databases">
        <title>Analysis of mating type loci in Filobasidium floriforme.</title>
        <authorList>
            <person name="Nowrousian M."/>
        </authorList>
    </citation>
    <scope>NUCLEOTIDE SEQUENCE</scope>
    <source>
        <strain evidence="4">CBS 6242</strain>
    </source>
</reference>
<dbReference type="Pfam" id="PF21057">
    <property type="entry name" value="Hikeshi-like_C"/>
    <property type="match status" value="1"/>
</dbReference>
<comment type="caution">
    <text evidence="4">The sequence shown here is derived from an EMBL/GenBank/DDBJ whole genome shotgun (WGS) entry which is preliminary data.</text>
</comment>
<dbReference type="GO" id="GO:0005634">
    <property type="term" value="C:nucleus"/>
    <property type="evidence" value="ECO:0007669"/>
    <property type="project" value="TreeGrafter"/>
</dbReference>
<evidence type="ECO:0008006" key="6">
    <source>
        <dbReference type="Google" id="ProtNLM"/>
    </source>
</evidence>
<sequence>MFGCICAGRLVQTNLQQVNETSFVFSIERANEINHLTVFLLGTVPFPDGYGASVHFQFPGRDFVTLGTLTNDRPSSIYRVRPFQPQPQAQDPSLMTATLGIQIVPLDQVQTIAASLKTPGTTDAAGSGSASGTGATNTAGALVRAGTGAGSTDVGRIAEKIVKNLFNYLHSFEGAPQTLTPQTPIPLGVFQKWYEGFLNKIKHDGGSGFLSRED</sequence>